<dbReference type="RefSeq" id="WP_094602632.1">
    <property type="nucleotide sequence ID" value="NZ_CP155573.1"/>
</dbReference>
<gene>
    <name evidence="1" type="primary">yfmS_6</name>
    <name evidence="1" type="ORF">SPSIL_051750</name>
</gene>
<dbReference type="SUPFAM" id="SSF103190">
    <property type="entry name" value="Sensory domain-like"/>
    <property type="match status" value="1"/>
</dbReference>
<name>A0ABZ3ITD8_9FIRM</name>
<dbReference type="InterPro" id="IPR029151">
    <property type="entry name" value="Sensor-like_sf"/>
</dbReference>
<keyword evidence="2" id="KW-1185">Reference proteome</keyword>
<dbReference type="Gene3D" id="1.10.287.950">
    <property type="entry name" value="Methyl-accepting chemotaxis protein"/>
    <property type="match status" value="1"/>
</dbReference>
<evidence type="ECO:0000313" key="2">
    <source>
        <dbReference type="Proteomes" id="UP000216752"/>
    </source>
</evidence>
<proteinExistence type="predicted"/>
<organism evidence="1 2">
    <name type="scientific">Sporomusa silvacetica DSM 10669</name>
    <dbReference type="NCBI Taxonomy" id="1123289"/>
    <lineage>
        <taxon>Bacteria</taxon>
        <taxon>Bacillati</taxon>
        <taxon>Bacillota</taxon>
        <taxon>Negativicutes</taxon>
        <taxon>Selenomonadales</taxon>
        <taxon>Sporomusaceae</taxon>
        <taxon>Sporomusa</taxon>
    </lineage>
</organism>
<dbReference type="Proteomes" id="UP000216752">
    <property type="component" value="Chromosome"/>
</dbReference>
<accession>A0ABZ3ITD8</accession>
<protein>
    <submittedName>
        <fullName evidence="1">Sensory transducer protein YfmS</fullName>
    </submittedName>
</protein>
<dbReference type="EMBL" id="CP155573">
    <property type="protein sequence ID" value="XFO68947.1"/>
    <property type="molecule type" value="Genomic_DNA"/>
</dbReference>
<reference evidence="1" key="1">
    <citation type="submission" date="2024-05" db="EMBL/GenBank/DDBJ databases">
        <title>Isolation and characterization of Sporomusa carbonis sp. nov., a carboxydotrophic hydrogenogen in the genus of Sporomusa isolated from a charcoal burning pile.</title>
        <authorList>
            <person name="Boeer T."/>
            <person name="Rosenbaum F."/>
            <person name="Eysell L."/>
            <person name="Mueller V."/>
            <person name="Daniel R."/>
            <person name="Poehlein A."/>
        </authorList>
    </citation>
    <scope>NUCLEOTIDE SEQUENCE [LARGE SCALE GENOMIC DNA]</scope>
    <source>
        <strain evidence="1">DSM 10669</strain>
    </source>
</reference>
<sequence length="219" mass="23902">MSEETHDIFSAFHRMAPYLASFFDEDISIVLTDKEKFLLFLLNPNIPSPAKAGDPIQKGTAIYEALHQRKVVSMKIAREILGFPAKGIGIPLKDEGGNVVGGIGICRSLKKQDEIYAISQSISLALHQISIGINTLTVGVQDTVTKSKDILENTSSTASLKQVAETIKQIQSLVKEVSSDITDENSTFQEQAAALQQITASIEEIEATATNLEMISQYF</sequence>
<evidence type="ECO:0000313" key="1">
    <source>
        <dbReference type="EMBL" id="XFO68947.1"/>
    </source>
</evidence>